<organism evidence="2 3">
    <name type="scientific">Tuber magnatum</name>
    <name type="common">white Piedmont truffle</name>
    <dbReference type="NCBI Taxonomy" id="42249"/>
    <lineage>
        <taxon>Eukaryota</taxon>
        <taxon>Fungi</taxon>
        <taxon>Dikarya</taxon>
        <taxon>Ascomycota</taxon>
        <taxon>Pezizomycotina</taxon>
        <taxon>Pezizomycetes</taxon>
        <taxon>Pezizales</taxon>
        <taxon>Tuberaceae</taxon>
        <taxon>Tuber</taxon>
    </lineage>
</organism>
<dbReference type="Proteomes" id="UP000246991">
    <property type="component" value="Unassembled WGS sequence"/>
</dbReference>
<evidence type="ECO:0000313" key="2">
    <source>
        <dbReference type="EMBL" id="PWW80848.1"/>
    </source>
</evidence>
<dbReference type="AlphaFoldDB" id="A0A317T2B5"/>
<evidence type="ECO:0000313" key="3">
    <source>
        <dbReference type="Proteomes" id="UP000246991"/>
    </source>
</evidence>
<accession>A0A317T2B5</accession>
<feature type="region of interest" description="Disordered" evidence="1">
    <location>
        <begin position="92"/>
        <end position="114"/>
    </location>
</feature>
<proteinExistence type="predicted"/>
<feature type="non-terminal residue" evidence="2">
    <location>
        <position position="142"/>
    </location>
</feature>
<name>A0A317T2B5_9PEZI</name>
<keyword evidence="3" id="KW-1185">Reference proteome</keyword>
<protein>
    <submittedName>
        <fullName evidence="2">Uncharacterized protein</fullName>
    </submittedName>
</protein>
<reference evidence="2 3" key="1">
    <citation type="submission" date="2018-03" db="EMBL/GenBank/DDBJ databases">
        <title>Genomes of Pezizomycetes fungi and the evolution of truffles.</title>
        <authorList>
            <person name="Murat C."/>
            <person name="Payen T."/>
            <person name="Noel B."/>
            <person name="Kuo A."/>
            <person name="Martin F.M."/>
        </authorList>
    </citation>
    <scope>NUCLEOTIDE SEQUENCE [LARGE SCALE GENOMIC DNA]</scope>
    <source>
        <strain evidence="2">091103-1</strain>
    </source>
</reference>
<sequence length="142" mass="18019">MEVRVCGWRVEKEEEKKGRVDWERFKTELKIMEKWKGWEERVEKQRNREELEKLIEEVEGWIKEKIEEWRKRRKWKWKNKKWWNEEVEEEYRRGKEGRKEWRTKGGKEREEEVRKGKRELGRKIKMAKGDHWERFLGEMGVN</sequence>
<dbReference type="EMBL" id="PYWC01000001">
    <property type="protein sequence ID" value="PWW80848.1"/>
    <property type="molecule type" value="Genomic_DNA"/>
</dbReference>
<comment type="caution">
    <text evidence="2">The sequence shown here is derived from an EMBL/GenBank/DDBJ whole genome shotgun (WGS) entry which is preliminary data.</text>
</comment>
<gene>
    <name evidence="2" type="ORF">C7212DRAFT_307144</name>
</gene>
<evidence type="ECO:0000256" key="1">
    <source>
        <dbReference type="SAM" id="MobiDB-lite"/>
    </source>
</evidence>
<dbReference type="STRING" id="42249.A0A317T2B5"/>